<dbReference type="AlphaFoldDB" id="A0A158Q582"/>
<evidence type="ECO:0000259" key="1">
    <source>
        <dbReference type="PROSITE" id="PS50866"/>
    </source>
</evidence>
<proteinExistence type="predicted"/>
<evidence type="ECO:0000313" key="5">
    <source>
        <dbReference type="WBParaSite" id="DME_0000673001-mRNA-1"/>
    </source>
</evidence>
<organism evidence="3 5">
    <name type="scientific">Dracunculus medinensis</name>
    <name type="common">Guinea worm</name>
    <dbReference type="NCBI Taxonomy" id="318479"/>
    <lineage>
        <taxon>Eukaryota</taxon>
        <taxon>Metazoa</taxon>
        <taxon>Ecdysozoa</taxon>
        <taxon>Nematoda</taxon>
        <taxon>Chromadorea</taxon>
        <taxon>Rhabditida</taxon>
        <taxon>Spirurina</taxon>
        <taxon>Dracunculoidea</taxon>
        <taxon>Dracunculidae</taxon>
        <taxon>Dracunculus</taxon>
    </lineage>
</organism>
<keyword evidence="4" id="KW-1185">Reference proteome</keyword>
<dbReference type="OrthoDB" id="1434354at2759"/>
<dbReference type="GO" id="GO:0005737">
    <property type="term" value="C:cytoplasm"/>
    <property type="evidence" value="ECO:0007669"/>
    <property type="project" value="TreeGrafter"/>
</dbReference>
<dbReference type="PANTHER" id="PTHR23324">
    <property type="entry name" value="SEC14 RELATED PROTEIN"/>
    <property type="match status" value="1"/>
</dbReference>
<gene>
    <name evidence="2" type="ORF">DME_LOCUS1344</name>
</gene>
<dbReference type="Proteomes" id="UP000274756">
    <property type="component" value="Unassembled WGS sequence"/>
</dbReference>
<evidence type="ECO:0000313" key="4">
    <source>
        <dbReference type="Proteomes" id="UP000274756"/>
    </source>
</evidence>
<reference evidence="5" key="1">
    <citation type="submission" date="2016-04" db="UniProtKB">
        <authorList>
            <consortium name="WormBaseParasite"/>
        </authorList>
    </citation>
    <scope>IDENTIFICATION</scope>
</reference>
<dbReference type="WBParaSite" id="DME_0000673001-mRNA-1">
    <property type="protein sequence ID" value="DME_0000673001-mRNA-1"/>
    <property type="gene ID" value="DME_0000673001"/>
</dbReference>
<evidence type="ECO:0000313" key="2">
    <source>
        <dbReference type="EMBL" id="VDN51371.1"/>
    </source>
</evidence>
<dbReference type="Gene3D" id="2.60.120.680">
    <property type="entry name" value="GOLD domain"/>
    <property type="match status" value="1"/>
</dbReference>
<dbReference type="InterPro" id="IPR036865">
    <property type="entry name" value="CRAL-TRIO_dom_sf"/>
</dbReference>
<evidence type="ECO:0000313" key="3">
    <source>
        <dbReference type="Proteomes" id="UP000038040"/>
    </source>
</evidence>
<dbReference type="STRING" id="318479.A0A158Q582"/>
<dbReference type="EMBL" id="UYYG01000019">
    <property type="protein sequence ID" value="VDN51371.1"/>
    <property type="molecule type" value="Genomic_DNA"/>
</dbReference>
<dbReference type="Proteomes" id="UP000038040">
    <property type="component" value="Unplaced"/>
</dbReference>
<dbReference type="InterPro" id="IPR009038">
    <property type="entry name" value="GOLD_dom"/>
</dbReference>
<accession>A0A158Q582</accession>
<dbReference type="PROSITE" id="PS50866">
    <property type="entry name" value="GOLD"/>
    <property type="match status" value="1"/>
</dbReference>
<dbReference type="SUPFAM" id="SSF101576">
    <property type="entry name" value="Supernatant protein factor (SPF), C-terminal domain"/>
    <property type="match status" value="1"/>
</dbReference>
<dbReference type="Gene3D" id="3.40.525.10">
    <property type="entry name" value="CRAL-TRIO lipid binding domain"/>
    <property type="match status" value="2"/>
</dbReference>
<dbReference type="InterPro" id="IPR036598">
    <property type="entry name" value="GOLD_dom_sf"/>
</dbReference>
<dbReference type="SUPFAM" id="SSF52087">
    <property type="entry name" value="CRAL/TRIO domain"/>
    <property type="match status" value="1"/>
</dbReference>
<dbReference type="PANTHER" id="PTHR23324:SF83">
    <property type="entry name" value="SEC14-LIKE PROTEIN 2"/>
    <property type="match status" value="1"/>
</dbReference>
<protein>
    <submittedName>
        <fullName evidence="5">GOLD domain-containing protein</fullName>
    </submittedName>
</protein>
<feature type="domain" description="GOLD" evidence="1">
    <location>
        <begin position="254"/>
        <end position="350"/>
    </location>
</feature>
<reference evidence="2 4" key="2">
    <citation type="submission" date="2018-11" db="EMBL/GenBank/DDBJ databases">
        <authorList>
            <consortium name="Pathogen Informatics"/>
        </authorList>
    </citation>
    <scope>NUCLEOTIDE SEQUENCE [LARGE SCALE GENOMIC DNA]</scope>
</reference>
<name>A0A158Q582_DRAME</name>
<dbReference type="InterPro" id="IPR051064">
    <property type="entry name" value="SEC14/CRAL-TRIO_domain"/>
</dbReference>
<sequence length="364" mass="42388">MGKEDLSLEEHFAEVEELKKRLKVILEKYPHYDTYFSLLRWLDSYDYDIETAEVKMKQAFNYFEKFDIFENTKFDSYDEFNEFLISHIPATKYFPGGVMGTDKHGNILSMQPIGRVKPRILMKLGRVSDFFRAIMLETEISMAHLRKEELKRGHRLHIILLVDVAGFSLDTFYMPAIKIYFDSINILQDVVKRIDFLGDNWKDVLRDEFGEENILEYWGGSKTSSTSTGAIRMGGDIPIDFLEKITSSFEIIHDENLTHAYIFAGDKLSLEFEILDVGTILLWYFTVSKGDIDFWISFGDVEVQPVFRISTEFVPEFGQIICKEAGIYTVNFSNKRGRIRKKQINYSIKSKFHEKSQANFQSAS</sequence>